<proteinExistence type="predicted"/>
<reference evidence="1 2" key="1">
    <citation type="journal article" date="2015" name="Proc. Natl. Acad. Sci. U.S.A.">
        <title>The resurrection genome of Boea hygrometrica: A blueprint for survival of dehydration.</title>
        <authorList>
            <person name="Xiao L."/>
            <person name="Yang G."/>
            <person name="Zhang L."/>
            <person name="Yang X."/>
            <person name="Zhao S."/>
            <person name="Ji Z."/>
            <person name="Zhou Q."/>
            <person name="Hu M."/>
            <person name="Wang Y."/>
            <person name="Chen M."/>
            <person name="Xu Y."/>
            <person name="Jin H."/>
            <person name="Xiao X."/>
            <person name="Hu G."/>
            <person name="Bao F."/>
            <person name="Hu Y."/>
            <person name="Wan P."/>
            <person name="Li L."/>
            <person name="Deng X."/>
            <person name="Kuang T."/>
            <person name="Xiang C."/>
            <person name="Zhu J.K."/>
            <person name="Oliver M.J."/>
            <person name="He Y."/>
        </authorList>
    </citation>
    <scope>NUCLEOTIDE SEQUENCE [LARGE SCALE GENOMIC DNA]</scope>
    <source>
        <strain evidence="2">cv. XS01</strain>
    </source>
</reference>
<dbReference type="Proteomes" id="UP000250235">
    <property type="component" value="Unassembled WGS sequence"/>
</dbReference>
<name>A0A2Z7C3K0_9LAMI</name>
<dbReference type="EMBL" id="KV001357">
    <property type="protein sequence ID" value="KZV39010.1"/>
    <property type="molecule type" value="Genomic_DNA"/>
</dbReference>
<dbReference type="AlphaFoldDB" id="A0A2Z7C3K0"/>
<keyword evidence="2" id="KW-1185">Reference proteome</keyword>
<evidence type="ECO:0000313" key="2">
    <source>
        <dbReference type="Proteomes" id="UP000250235"/>
    </source>
</evidence>
<gene>
    <name evidence="1" type="ORF">F511_37898</name>
</gene>
<accession>A0A2Z7C3K0</accession>
<organism evidence="1 2">
    <name type="scientific">Dorcoceras hygrometricum</name>
    <dbReference type="NCBI Taxonomy" id="472368"/>
    <lineage>
        <taxon>Eukaryota</taxon>
        <taxon>Viridiplantae</taxon>
        <taxon>Streptophyta</taxon>
        <taxon>Embryophyta</taxon>
        <taxon>Tracheophyta</taxon>
        <taxon>Spermatophyta</taxon>
        <taxon>Magnoliopsida</taxon>
        <taxon>eudicotyledons</taxon>
        <taxon>Gunneridae</taxon>
        <taxon>Pentapetalae</taxon>
        <taxon>asterids</taxon>
        <taxon>lamiids</taxon>
        <taxon>Lamiales</taxon>
        <taxon>Gesneriaceae</taxon>
        <taxon>Didymocarpoideae</taxon>
        <taxon>Trichosporeae</taxon>
        <taxon>Loxocarpinae</taxon>
        <taxon>Dorcoceras</taxon>
    </lineage>
</organism>
<protein>
    <submittedName>
        <fullName evidence="1">Uncharacterized protein</fullName>
    </submittedName>
</protein>
<evidence type="ECO:0000313" key="1">
    <source>
        <dbReference type="EMBL" id="KZV39010.1"/>
    </source>
</evidence>
<sequence>MIVVLKTKDKLGFVDCSIDRPLKFRSLSGTKQGSMDISLHYTKLRTLLDELRDHQHTSGCNCGSLKELMGHQNQDHIMHFLFGLSDSCTNSCTGPNVGVSIRVGSGRVG</sequence>
<dbReference type="OrthoDB" id="1423445at2759"/>